<proteinExistence type="predicted"/>
<evidence type="ECO:0000256" key="1">
    <source>
        <dbReference type="SAM" id="MobiDB-lite"/>
    </source>
</evidence>
<reference evidence="2 3" key="1">
    <citation type="journal article" date="2021" name="Elife">
        <title>Chloroplast acquisition without the gene transfer in kleptoplastic sea slugs, Plakobranchus ocellatus.</title>
        <authorList>
            <person name="Maeda T."/>
            <person name="Takahashi S."/>
            <person name="Yoshida T."/>
            <person name="Shimamura S."/>
            <person name="Takaki Y."/>
            <person name="Nagai Y."/>
            <person name="Toyoda A."/>
            <person name="Suzuki Y."/>
            <person name="Arimoto A."/>
            <person name="Ishii H."/>
            <person name="Satoh N."/>
            <person name="Nishiyama T."/>
            <person name="Hasebe M."/>
            <person name="Maruyama T."/>
            <person name="Minagawa J."/>
            <person name="Obokata J."/>
            <person name="Shigenobu S."/>
        </authorList>
    </citation>
    <scope>NUCLEOTIDE SEQUENCE [LARGE SCALE GENOMIC DNA]</scope>
</reference>
<dbReference type="AlphaFoldDB" id="A0AAV3XXV8"/>
<feature type="region of interest" description="Disordered" evidence="1">
    <location>
        <begin position="1"/>
        <end position="97"/>
    </location>
</feature>
<gene>
    <name evidence="2" type="ORF">PoB_000629600</name>
</gene>
<name>A0AAV3XXV8_9GAST</name>
<comment type="caution">
    <text evidence="2">The sequence shown here is derived from an EMBL/GenBank/DDBJ whole genome shotgun (WGS) entry which is preliminary data.</text>
</comment>
<protein>
    <submittedName>
        <fullName evidence="2">Uncharacterized protein</fullName>
    </submittedName>
</protein>
<sequence>MLRFRAAIPILRRSSSSSGRAVGYQVRGPRFESQSGPRGGRGGGGGGQEEGEEEEENEKEIEDEENDVEKKERKEEENENQANPRSLHRCVFSPRKR</sequence>
<dbReference type="Proteomes" id="UP000735302">
    <property type="component" value="Unassembled WGS sequence"/>
</dbReference>
<dbReference type="EMBL" id="BLXT01000744">
    <property type="protein sequence ID" value="GFN79790.1"/>
    <property type="molecule type" value="Genomic_DNA"/>
</dbReference>
<evidence type="ECO:0000313" key="2">
    <source>
        <dbReference type="EMBL" id="GFN79790.1"/>
    </source>
</evidence>
<evidence type="ECO:0000313" key="3">
    <source>
        <dbReference type="Proteomes" id="UP000735302"/>
    </source>
</evidence>
<organism evidence="2 3">
    <name type="scientific">Plakobranchus ocellatus</name>
    <dbReference type="NCBI Taxonomy" id="259542"/>
    <lineage>
        <taxon>Eukaryota</taxon>
        <taxon>Metazoa</taxon>
        <taxon>Spiralia</taxon>
        <taxon>Lophotrochozoa</taxon>
        <taxon>Mollusca</taxon>
        <taxon>Gastropoda</taxon>
        <taxon>Heterobranchia</taxon>
        <taxon>Euthyneura</taxon>
        <taxon>Panpulmonata</taxon>
        <taxon>Sacoglossa</taxon>
        <taxon>Placobranchoidea</taxon>
        <taxon>Plakobranchidae</taxon>
        <taxon>Plakobranchus</taxon>
    </lineage>
</organism>
<feature type="compositionally biased region" description="Acidic residues" evidence="1">
    <location>
        <begin position="49"/>
        <end position="67"/>
    </location>
</feature>
<keyword evidence="3" id="KW-1185">Reference proteome</keyword>
<feature type="compositionally biased region" description="Gly residues" evidence="1">
    <location>
        <begin position="37"/>
        <end position="48"/>
    </location>
</feature>
<accession>A0AAV3XXV8</accession>